<dbReference type="Gene3D" id="1.20.272.10">
    <property type="match status" value="1"/>
</dbReference>
<dbReference type="PANTHER" id="PTHR34388:SF1">
    <property type="entry name" value="DNA POLYMERASE III SUBUNIT DELTA"/>
    <property type="match status" value="1"/>
</dbReference>
<evidence type="ECO:0000256" key="6">
    <source>
        <dbReference type="ARBA" id="ARBA00034754"/>
    </source>
</evidence>
<dbReference type="InterPro" id="IPR048466">
    <property type="entry name" value="DNA_pol3_delta-like_C"/>
</dbReference>
<comment type="caution">
    <text evidence="9">The sequence shown here is derived from an EMBL/GenBank/DDBJ whole genome shotgun (WGS) entry which is preliminary data.</text>
</comment>
<keyword evidence="2" id="KW-0808">Transferase</keyword>
<dbReference type="STRING" id="1798383.A3D78_01620"/>
<keyword evidence="4" id="KW-0235">DNA replication</keyword>
<dbReference type="EMBL" id="MFJM01000039">
    <property type="protein sequence ID" value="OGG17340.1"/>
    <property type="molecule type" value="Genomic_DNA"/>
</dbReference>
<dbReference type="GO" id="GO:0003677">
    <property type="term" value="F:DNA binding"/>
    <property type="evidence" value="ECO:0007669"/>
    <property type="project" value="InterPro"/>
</dbReference>
<organism evidence="9 10">
    <name type="scientific">Candidatus Gottesmanbacteria bacterium RIFCSPHIGHO2_02_FULL_39_14</name>
    <dbReference type="NCBI Taxonomy" id="1798383"/>
    <lineage>
        <taxon>Bacteria</taxon>
        <taxon>Candidatus Gottesmaniibacteriota</taxon>
    </lineage>
</organism>
<comment type="similarity">
    <text evidence="6">Belongs to the DNA polymerase HolA subunit family.</text>
</comment>
<feature type="domain" description="DNA polymerase III delta subunit-like C-terminal" evidence="8">
    <location>
        <begin position="118"/>
        <end position="215"/>
    </location>
</feature>
<dbReference type="InterPro" id="IPR008921">
    <property type="entry name" value="DNA_pol3_clamp-load_cplx_C"/>
</dbReference>
<proteinExistence type="inferred from homology"/>
<dbReference type="GO" id="GO:0003887">
    <property type="term" value="F:DNA-directed DNA polymerase activity"/>
    <property type="evidence" value="ECO:0007669"/>
    <property type="project" value="UniProtKB-KW"/>
</dbReference>
<dbReference type="GO" id="GO:0009360">
    <property type="term" value="C:DNA polymerase III complex"/>
    <property type="evidence" value="ECO:0007669"/>
    <property type="project" value="TreeGrafter"/>
</dbReference>
<dbReference type="EC" id="2.7.7.7" evidence="1"/>
<accession>A0A1F5ZY15</accession>
<evidence type="ECO:0000256" key="5">
    <source>
        <dbReference type="ARBA" id="ARBA00022932"/>
    </source>
</evidence>
<evidence type="ECO:0000256" key="1">
    <source>
        <dbReference type="ARBA" id="ARBA00012417"/>
    </source>
</evidence>
<dbReference type="Proteomes" id="UP000176253">
    <property type="component" value="Unassembled WGS sequence"/>
</dbReference>
<gene>
    <name evidence="9" type="ORF">A3D78_01620</name>
</gene>
<dbReference type="AlphaFoldDB" id="A0A1F5ZY15"/>
<evidence type="ECO:0000256" key="7">
    <source>
        <dbReference type="ARBA" id="ARBA00049244"/>
    </source>
</evidence>
<evidence type="ECO:0000256" key="4">
    <source>
        <dbReference type="ARBA" id="ARBA00022705"/>
    </source>
</evidence>
<dbReference type="InterPro" id="IPR005790">
    <property type="entry name" value="DNA_polIII_delta"/>
</dbReference>
<evidence type="ECO:0000313" key="10">
    <source>
        <dbReference type="Proteomes" id="UP000176253"/>
    </source>
</evidence>
<name>A0A1F5ZY15_9BACT</name>
<keyword evidence="5" id="KW-0239">DNA-directed DNA polymerase</keyword>
<dbReference type="Pfam" id="PF21694">
    <property type="entry name" value="DNA_pol3_delta_C"/>
    <property type="match status" value="1"/>
</dbReference>
<evidence type="ECO:0000259" key="8">
    <source>
        <dbReference type="Pfam" id="PF21694"/>
    </source>
</evidence>
<dbReference type="PANTHER" id="PTHR34388">
    <property type="entry name" value="DNA POLYMERASE III SUBUNIT DELTA"/>
    <property type="match status" value="1"/>
</dbReference>
<keyword evidence="3" id="KW-0548">Nucleotidyltransferase</keyword>
<comment type="catalytic activity">
    <reaction evidence="7">
        <text>DNA(n) + a 2'-deoxyribonucleoside 5'-triphosphate = DNA(n+1) + diphosphate</text>
        <dbReference type="Rhea" id="RHEA:22508"/>
        <dbReference type="Rhea" id="RHEA-COMP:17339"/>
        <dbReference type="Rhea" id="RHEA-COMP:17340"/>
        <dbReference type="ChEBI" id="CHEBI:33019"/>
        <dbReference type="ChEBI" id="CHEBI:61560"/>
        <dbReference type="ChEBI" id="CHEBI:173112"/>
        <dbReference type="EC" id="2.7.7.7"/>
    </reaction>
</comment>
<evidence type="ECO:0000313" key="9">
    <source>
        <dbReference type="EMBL" id="OGG17340.1"/>
    </source>
</evidence>
<evidence type="ECO:0000256" key="3">
    <source>
        <dbReference type="ARBA" id="ARBA00022695"/>
    </source>
</evidence>
<sequence>MKILIHGVDNAKSRLKLREILEDKIQEKIFLEGKKVSFQEAVLACETSSLIAEDKIIVLENFFQRKESREKSAILAYLFNSSFSFKVIFWEDKELDKRKIKNLSPNLQIYHFDYPGTLFKFLDGLGIQSSASVLNQFHLLLKNNDSQLIFSFIVRQFRFLLMIYEEKNNSLAIPDWQFFKLKRQAQNFNLDKLINLYRQLLQIDYRVKTGQTPLQLDQLLDFFLVNI</sequence>
<dbReference type="SUPFAM" id="SSF48019">
    <property type="entry name" value="post-AAA+ oligomerization domain-like"/>
    <property type="match status" value="1"/>
</dbReference>
<dbReference type="GO" id="GO:0006261">
    <property type="term" value="P:DNA-templated DNA replication"/>
    <property type="evidence" value="ECO:0007669"/>
    <property type="project" value="TreeGrafter"/>
</dbReference>
<dbReference type="Gene3D" id="3.40.50.300">
    <property type="entry name" value="P-loop containing nucleotide triphosphate hydrolases"/>
    <property type="match status" value="1"/>
</dbReference>
<reference evidence="9 10" key="1">
    <citation type="journal article" date="2016" name="Nat. Commun.">
        <title>Thousands of microbial genomes shed light on interconnected biogeochemical processes in an aquifer system.</title>
        <authorList>
            <person name="Anantharaman K."/>
            <person name="Brown C.T."/>
            <person name="Hug L.A."/>
            <person name="Sharon I."/>
            <person name="Castelle C.J."/>
            <person name="Probst A.J."/>
            <person name="Thomas B.C."/>
            <person name="Singh A."/>
            <person name="Wilkins M.J."/>
            <person name="Karaoz U."/>
            <person name="Brodie E.L."/>
            <person name="Williams K.H."/>
            <person name="Hubbard S.S."/>
            <person name="Banfield J.F."/>
        </authorList>
    </citation>
    <scope>NUCLEOTIDE SEQUENCE [LARGE SCALE GENOMIC DNA]</scope>
</reference>
<dbReference type="InterPro" id="IPR027417">
    <property type="entry name" value="P-loop_NTPase"/>
</dbReference>
<evidence type="ECO:0000256" key="2">
    <source>
        <dbReference type="ARBA" id="ARBA00022679"/>
    </source>
</evidence>
<protein>
    <recommendedName>
        <fullName evidence="1">DNA-directed DNA polymerase</fullName>
        <ecNumber evidence="1">2.7.7.7</ecNumber>
    </recommendedName>
</protein>